<reference evidence="2" key="1">
    <citation type="journal article" date="2023" name="Nat. Plants">
        <title>Single-cell RNA sequencing provides a high-resolution roadmap for understanding the multicellular compartmentation of specialized metabolism.</title>
        <authorList>
            <person name="Sun S."/>
            <person name="Shen X."/>
            <person name="Li Y."/>
            <person name="Li Y."/>
            <person name="Wang S."/>
            <person name="Li R."/>
            <person name="Zhang H."/>
            <person name="Shen G."/>
            <person name="Guo B."/>
            <person name="Wei J."/>
            <person name="Xu J."/>
            <person name="St-Pierre B."/>
            <person name="Chen S."/>
            <person name="Sun C."/>
        </authorList>
    </citation>
    <scope>NUCLEOTIDE SEQUENCE [LARGE SCALE GENOMIC DNA]</scope>
</reference>
<gene>
    <name evidence="1" type="ORF">M9H77_06355</name>
</gene>
<protein>
    <submittedName>
        <fullName evidence="1">Uncharacterized protein</fullName>
    </submittedName>
</protein>
<name>A0ACC0BRZ3_CATRO</name>
<sequence length="274" mass="30715">MMAHLLPHNCPPQNLPLLWRDGSSSFGYGSSGLEASSRRFSEFIIFAYKLPSSRTTTHITAVFQEQFNGPYHTGLRSPKLSEICDGESFKTRGRRRLMRATGSRCGIIRVVLRIKPSPSGIRETGLRGGEPGSTRVQNDFTERFSQSKYVEELHKHQKEEKKGEYVDYLLAEFWRLMRRVEDAVSRVSAAFDEHMRRLFEHNYLAIHSISAMMPLIRVAMSADPSISSSTAIVAGTSKVPTRDSSTLPSINALEPITPLLDPSDVAPPYSRDAI</sequence>
<evidence type="ECO:0000313" key="1">
    <source>
        <dbReference type="EMBL" id="KAI5675405.1"/>
    </source>
</evidence>
<organism evidence="1 2">
    <name type="scientific">Catharanthus roseus</name>
    <name type="common">Madagascar periwinkle</name>
    <name type="synonym">Vinca rosea</name>
    <dbReference type="NCBI Taxonomy" id="4058"/>
    <lineage>
        <taxon>Eukaryota</taxon>
        <taxon>Viridiplantae</taxon>
        <taxon>Streptophyta</taxon>
        <taxon>Embryophyta</taxon>
        <taxon>Tracheophyta</taxon>
        <taxon>Spermatophyta</taxon>
        <taxon>Magnoliopsida</taxon>
        <taxon>eudicotyledons</taxon>
        <taxon>Gunneridae</taxon>
        <taxon>Pentapetalae</taxon>
        <taxon>asterids</taxon>
        <taxon>lamiids</taxon>
        <taxon>Gentianales</taxon>
        <taxon>Apocynaceae</taxon>
        <taxon>Rauvolfioideae</taxon>
        <taxon>Vinceae</taxon>
        <taxon>Catharanthinae</taxon>
        <taxon>Catharanthus</taxon>
    </lineage>
</organism>
<dbReference type="EMBL" id="CM044702">
    <property type="protein sequence ID" value="KAI5675405.1"/>
    <property type="molecule type" value="Genomic_DNA"/>
</dbReference>
<proteinExistence type="predicted"/>
<accession>A0ACC0BRZ3</accession>
<comment type="caution">
    <text evidence="1">The sequence shown here is derived from an EMBL/GenBank/DDBJ whole genome shotgun (WGS) entry which is preliminary data.</text>
</comment>
<dbReference type="Proteomes" id="UP001060085">
    <property type="component" value="Linkage Group LG02"/>
</dbReference>
<evidence type="ECO:0000313" key="2">
    <source>
        <dbReference type="Proteomes" id="UP001060085"/>
    </source>
</evidence>
<keyword evidence="2" id="KW-1185">Reference proteome</keyword>